<accession>A0AA38T9T9</accession>
<name>A0AA38T9T9_9ASTR</name>
<evidence type="ECO:0000256" key="2">
    <source>
        <dbReference type="PROSITE-ProRule" id="PRU00708"/>
    </source>
</evidence>
<keyword evidence="5" id="KW-1185">Reference proteome</keyword>
<dbReference type="CDD" id="cd22744">
    <property type="entry name" value="OTU"/>
    <property type="match status" value="1"/>
</dbReference>
<dbReference type="EMBL" id="JARYMX010000003">
    <property type="protein sequence ID" value="KAJ9557025.1"/>
    <property type="molecule type" value="Genomic_DNA"/>
</dbReference>
<evidence type="ECO:0000313" key="4">
    <source>
        <dbReference type="EMBL" id="KAJ9557025.1"/>
    </source>
</evidence>
<feature type="repeat" description="PPR" evidence="2">
    <location>
        <begin position="631"/>
        <end position="665"/>
    </location>
</feature>
<dbReference type="Proteomes" id="UP001172457">
    <property type="component" value="Chromosome 3"/>
</dbReference>
<evidence type="ECO:0000256" key="3">
    <source>
        <dbReference type="SAM" id="MobiDB-lite"/>
    </source>
</evidence>
<dbReference type="NCBIfam" id="TIGR00756">
    <property type="entry name" value="PPR"/>
    <property type="match status" value="4"/>
</dbReference>
<dbReference type="PANTHER" id="PTHR45613">
    <property type="entry name" value="PENTATRICOPEPTIDE REPEAT-CONTAINING PROTEIN"/>
    <property type="match status" value="1"/>
</dbReference>
<dbReference type="PANTHER" id="PTHR45613:SF207">
    <property type="entry name" value="OS08G0300700 PROTEIN"/>
    <property type="match status" value="1"/>
</dbReference>
<organism evidence="4 5">
    <name type="scientific">Centaurea solstitialis</name>
    <name type="common">yellow star-thistle</name>
    <dbReference type="NCBI Taxonomy" id="347529"/>
    <lineage>
        <taxon>Eukaryota</taxon>
        <taxon>Viridiplantae</taxon>
        <taxon>Streptophyta</taxon>
        <taxon>Embryophyta</taxon>
        <taxon>Tracheophyta</taxon>
        <taxon>Spermatophyta</taxon>
        <taxon>Magnoliopsida</taxon>
        <taxon>eudicotyledons</taxon>
        <taxon>Gunneridae</taxon>
        <taxon>Pentapetalae</taxon>
        <taxon>asterids</taxon>
        <taxon>campanulids</taxon>
        <taxon>Asterales</taxon>
        <taxon>Asteraceae</taxon>
        <taxon>Carduoideae</taxon>
        <taxon>Cardueae</taxon>
        <taxon>Centaureinae</taxon>
        <taxon>Centaurea</taxon>
    </lineage>
</organism>
<dbReference type="AlphaFoldDB" id="A0AA38T9T9"/>
<feature type="repeat" description="PPR" evidence="2">
    <location>
        <begin position="460"/>
        <end position="494"/>
    </location>
</feature>
<dbReference type="Pfam" id="PF13041">
    <property type="entry name" value="PPR_2"/>
    <property type="match status" value="3"/>
</dbReference>
<feature type="compositionally biased region" description="Basic residues" evidence="3">
    <location>
        <begin position="15"/>
        <end position="28"/>
    </location>
</feature>
<feature type="repeat" description="PPR" evidence="2">
    <location>
        <begin position="596"/>
        <end position="630"/>
    </location>
</feature>
<feature type="region of interest" description="Disordered" evidence="3">
    <location>
        <begin position="1"/>
        <end position="59"/>
    </location>
</feature>
<protein>
    <recommendedName>
        <fullName evidence="6">Pentatricopeptide repeat-containing protein</fullName>
    </recommendedName>
</protein>
<comment type="caution">
    <text evidence="4">The sequence shown here is derived from an EMBL/GenBank/DDBJ whole genome shotgun (WGS) entry which is preliminary data.</text>
</comment>
<evidence type="ECO:0000313" key="5">
    <source>
        <dbReference type="Proteomes" id="UP001172457"/>
    </source>
</evidence>
<evidence type="ECO:0008006" key="6">
    <source>
        <dbReference type="Google" id="ProtNLM"/>
    </source>
</evidence>
<dbReference type="Gene3D" id="1.25.40.10">
    <property type="entry name" value="Tetratricopeptide repeat domain"/>
    <property type="match status" value="3"/>
</dbReference>
<proteinExistence type="predicted"/>
<feature type="repeat" description="PPR" evidence="2">
    <location>
        <begin position="526"/>
        <end position="560"/>
    </location>
</feature>
<dbReference type="InterPro" id="IPR011990">
    <property type="entry name" value="TPR-like_helical_dom_sf"/>
</dbReference>
<dbReference type="Pfam" id="PF01535">
    <property type="entry name" value="PPR"/>
    <property type="match status" value="1"/>
</dbReference>
<dbReference type="PROSITE" id="PS51375">
    <property type="entry name" value="PPR"/>
    <property type="match status" value="5"/>
</dbReference>
<dbReference type="Pfam" id="PF12854">
    <property type="entry name" value="PPR_1"/>
    <property type="match status" value="1"/>
</dbReference>
<keyword evidence="1" id="KW-0677">Repeat</keyword>
<gene>
    <name evidence="4" type="ORF">OSB04_011639</name>
</gene>
<feature type="repeat" description="PPR" evidence="2">
    <location>
        <begin position="408"/>
        <end position="438"/>
    </location>
</feature>
<reference evidence="4" key="1">
    <citation type="submission" date="2023-03" db="EMBL/GenBank/DDBJ databases">
        <title>Chromosome-scale reference genome and RAD-based genetic map of yellow starthistle (Centaurea solstitialis) reveal putative structural variation and QTLs associated with invader traits.</title>
        <authorList>
            <person name="Reatini B."/>
            <person name="Cang F.A."/>
            <person name="Jiang Q."/>
            <person name="Mckibben M.T.W."/>
            <person name="Barker M.S."/>
            <person name="Rieseberg L.H."/>
            <person name="Dlugosch K.M."/>
        </authorList>
    </citation>
    <scope>NUCLEOTIDE SEQUENCE</scope>
    <source>
        <strain evidence="4">CAN-66</strain>
        <tissue evidence="4">Leaf</tissue>
    </source>
</reference>
<sequence length="701" mass="79138">MDPSKILIGEPSVKKNTRGRPKVKRVHHQTQVPHRYSCSDLNQEPPRHSSSFMDLNEEPSRHSSAFMDLNEEPSRHTSAFMDLNEEPFRHSSFFMDLNEGPFGQCSYQFNSNEIPLEAHNALLKHIPEIFHPYISNTQDVRGDGNCGFRSIVVCVGYDENQWPYVRRELLDELLSSYSTYSRVLYGIDEILTSLSFWESPAPGPYWMTILRQLEGEYLMPPISALWMRNKIPSAAGWQTMYESQGDDDNDSNSLLLLGTSPSALLFSKTHFEFASQRRIVAHLHSNSASNHQPHFGSIFEKITKLDDAFNLFDKMTQRQPLPSIVEFTQLLQVVSKMKHYSHVIGLFKQMVAIAAPGFAIVAYGLRRGIVPNVYTFNTLLNGFILEDRILEAERSFKKLIKGKICVPDVVMYNTMIKGLCKCGINETAIALVKLMDKGVVGNDACKMLKEMEEDERISPNVITFNILVYAFCTEGMVEDATTVMNLMIERGKNPDLVTYNSLIDGYCLRAAHNLFREMQARNQIPDALTYGIILEGLCNNHQIDEALSLFRLMGDSKLNSNIYVYTILMDGACKCGKLEVAGDLFIDPSVKGLQHNVRSCTVMISGFCLEGLIEEAKELFLQMNERGCPPNSVTYNVLLRGLLKNKQLDTIETLLREMNGRVFLLDALTLSLLVAHIRPRSADATFLKLIGKLVPKQGADA</sequence>
<dbReference type="InterPro" id="IPR002885">
    <property type="entry name" value="PPR_rpt"/>
</dbReference>
<evidence type="ECO:0000256" key="1">
    <source>
        <dbReference type="ARBA" id="ARBA00022737"/>
    </source>
</evidence>